<organism evidence="1">
    <name type="scientific">Rhizophora mucronata</name>
    <name type="common">Asiatic mangrove</name>
    <dbReference type="NCBI Taxonomy" id="61149"/>
    <lineage>
        <taxon>Eukaryota</taxon>
        <taxon>Viridiplantae</taxon>
        <taxon>Streptophyta</taxon>
        <taxon>Embryophyta</taxon>
        <taxon>Tracheophyta</taxon>
        <taxon>Spermatophyta</taxon>
        <taxon>Magnoliopsida</taxon>
        <taxon>eudicotyledons</taxon>
        <taxon>Gunneridae</taxon>
        <taxon>Pentapetalae</taxon>
        <taxon>rosids</taxon>
        <taxon>fabids</taxon>
        <taxon>Malpighiales</taxon>
        <taxon>Rhizophoraceae</taxon>
        <taxon>Rhizophora</taxon>
    </lineage>
</organism>
<accession>A0A2P2IJK5</accession>
<proteinExistence type="predicted"/>
<dbReference type="AlphaFoldDB" id="A0A2P2IJK5"/>
<dbReference type="EMBL" id="GGEC01000921">
    <property type="protein sequence ID" value="MBW81404.1"/>
    <property type="molecule type" value="Transcribed_RNA"/>
</dbReference>
<sequence length="79" mass="8941">MQIAGPNYILILLVKNTNQPGQTLLTCSRWIIVLHHVYLLILSWTRSCKFIAHSAKVQLASLRTICILGAHSLCHQKFT</sequence>
<name>A0A2P2IJK5_RHIMU</name>
<evidence type="ECO:0000313" key="1">
    <source>
        <dbReference type="EMBL" id="MBW81404.1"/>
    </source>
</evidence>
<reference evidence="1" key="1">
    <citation type="submission" date="2018-02" db="EMBL/GenBank/DDBJ databases">
        <title>Rhizophora mucronata_Transcriptome.</title>
        <authorList>
            <person name="Meera S.P."/>
            <person name="Sreeshan A."/>
            <person name="Augustine A."/>
        </authorList>
    </citation>
    <scope>NUCLEOTIDE SEQUENCE</scope>
    <source>
        <tissue evidence="1">Leaf</tissue>
    </source>
</reference>
<protein>
    <submittedName>
        <fullName evidence="1">Uncharacterized protein</fullName>
    </submittedName>
</protein>